<dbReference type="CDD" id="cd01448">
    <property type="entry name" value="TST_Repeat_1"/>
    <property type="match status" value="1"/>
</dbReference>
<dbReference type="InterPro" id="IPR036873">
    <property type="entry name" value="Rhodanese-like_dom_sf"/>
</dbReference>
<proteinExistence type="predicted"/>
<dbReference type="EMBL" id="JADJMS010000047">
    <property type="protein sequence ID" value="MBK7417136.1"/>
    <property type="molecule type" value="Genomic_DNA"/>
</dbReference>
<keyword evidence="1" id="KW-0808">Transferase</keyword>
<comment type="caution">
    <text evidence="4">The sequence shown here is derived from an EMBL/GenBank/DDBJ whole genome shotgun (WGS) entry which is preliminary data.</text>
</comment>
<dbReference type="Proteomes" id="UP000739411">
    <property type="component" value="Unassembled WGS sequence"/>
</dbReference>
<evidence type="ECO:0000313" key="4">
    <source>
        <dbReference type="EMBL" id="MBK7417136.1"/>
    </source>
</evidence>
<dbReference type="Gene3D" id="3.40.250.10">
    <property type="entry name" value="Rhodanese-like domain"/>
    <property type="match status" value="2"/>
</dbReference>
<dbReference type="PANTHER" id="PTHR11364:SF27">
    <property type="entry name" value="SULFURTRANSFERASE"/>
    <property type="match status" value="1"/>
</dbReference>
<dbReference type="SUPFAM" id="SSF52821">
    <property type="entry name" value="Rhodanese/Cell cycle control phosphatase"/>
    <property type="match status" value="2"/>
</dbReference>
<dbReference type="PROSITE" id="PS50206">
    <property type="entry name" value="RHODANESE_3"/>
    <property type="match status" value="2"/>
</dbReference>
<dbReference type="InterPro" id="IPR001307">
    <property type="entry name" value="Thiosulphate_STrfase_CS"/>
</dbReference>
<dbReference type="InterPro" id="IPR001763">
    <property type="entry name" value="Rhodanese-like_dom"/>
</dbReference>
<dbReference type="InterPro" id="IPR045078">
    <property type="entry name" value="TST/MPST-like"/>
</dbReference>
<protein>
    <submittedName>
        <fullName evidence="4">Sulfurtransferase</fullName>
    </submittedName>
</protein>
<dbReference type="Pfam" id="PF00581">
    <property type="entry name" value="Rhodanese"/>
    <property type="match status" value="2"/>
</dbReference>
<name>A0A935K003_9RHOO</name>
<accession>A0A935K003</accession>
<dbReference type="SMART" id="SM00450">
    <property type="entry name" value="RHOD"/>
    <property type="match status" value="2"/>
</dbReference>
<evidence type="ECO:0000256" key="1">
    <source>
        <dbReference type="ARBA" id="ARBA00022679"/>
    </source>
</evidence>
<dbReference type="PROSITE" id="PS00380">
    <property type="entry name" value="RHODANESE_1"/>
    <property type="match status" value="1"/>
</dbReference>
<keyword evidence="2" id="KW-0677">Repeat</keyword>
<dbReference type="CDD" id="cd01449">
    <property type="entry name" value="TST_Repeat_2"/>
    <property type="match status" value="1"/>
</dbReference>
<feature type="domain" description="Rhodanese" evidence="3">
    <location>
        <begin position="17"/>
        <end position="136"/>
    </location>
</feature>
<evidence type="ECO:0000259" key="3">
    <source>
        <dbReference type="PROSITE" id="PS50206"/>
    </source>
</evidence>
<dbReference type="PANTHER" id="PTHR11364">
    <property type="entry name" value="THIOSULFATE SULFERTANSFERASE"/>
    <property type="match status" value="1"/>
</dbReference>
<dbReference type="GO" id="GO:0004792">
    <property type="term" value="F:thiosulfate-cyanide sulfurtransferase activity"/>
    <property type="evidence" value="ECO:0007669"/>
    <property type="project" value="InterPro"/>
</dbReference>
<reference evidence="4 5" key="1">
    <citation type="submission" date="2020-10" db="EMBL/GenBank/DDBJ databases">
        <title>Connecting structure to function with the recovery of over 1000 high-quality activated sludge metagenome-assembled genomes encoding full-length rRNA genes using long-read sequencing.</title>
        <authorList>
            <person name="Singleton C.M."/>
            <person name="Petriglieri F."/>
            <person name="Kristensen J.M."/>
            <person name="Kirkegaard R.H."/>
            <person name="Michaelsen T.Y."/>
            <person name="Andersen M.H."/>
            <person name="Karst S.M."/>
            <person name="Dueholm M.S."/>
            <person name="Nielsen P.H."/>
            <person name="Albertsen M."/>
        </authorList>
    </citation>
    <scope>NUCLEOTIDE SEQUENCE [LARGE SCALE GENOMIC DNA]</scope>
    <source>
        <strain evidence="4">EsbW_18-Q3-R4-48_BATAC.463</strain>
    </source>
</reference>
<dbReference type="AlphaFoldDB" id="A0A935K003"/>
<feature type="domain" description="Rhodanese" evidence="3">
    <location>
        <begin position="165"/>
        <end position="271"/>
    </location>
</feature>
<sequence>MNFTTLVDTATLAALLDEPDWLIVDVRHQLADTAYGERVYAAGHIPGAHFLHCDCDLSGAMNGTNGRHPLPSADKLAARFGEIGIDSKTQVVVYDDAQGMIAGRLWWLLRWMGHDQVAVLDGGLQAWLAIGGALTQDLPVPRAANFVANVRDSLVDANYVQNFLATSRIFLVDARSPDRYRGENESIDPIGGRVPGAVNRFFRENLQENGCFKPAEQLRTEWLAALAGRSAEQVVHYCGSGVSACHNVLAMEVAGLLGSRLYAGSWSEWCSLPSRPMAQG</sequence>
<evidence type="ECO:0000256" key="2">
    <source>
        <dbReference type="ARBA" id="ARBA00022737"/>
    </source>
</evidence>
<organism evidence="4 5">
    <name type="scientific">Candidatus Dechloromonas phosphorivorans</name>
    <dbReference type="NCBI Taxonomy" id="2899244"/>
    <lineage>
        <taxon>Bacteria</taxon>
        <taxon>Pseudomonadati</taxon>
        <taxon>Pseudomonadota</taxon>
        <taxon>Betaproteobacteria</taxon>
        <taxon>Rhodocyclales</taxon>
        <taxon>Azonexaceae</taxon>
        <taxon>Dechloromonas</taxon>
    </lineage>
</organism>
<evidence type="ECO:0000313" key="5">
    <source>
        <dbReference type="Proteomes" id="UP000739411"/>
    </source>
</evidence>
<gene>
    <name evidence="4" type="ORF">IPJ38_20535</name>
</gene>